<keyword evidence="2" id="KW-0413">Isomerase</keyword>
<protein>
    <submittedName>
        <fullName evidence="2">6-phosphogluconolactonase (Cycloisomerase 2 family)</fullName>
    </submittedName>
</protein>
<dbReference type="InterPro" id="IPR015943">
    <property type="entry name" value="WD40/YVTN_repeat-like_dom_sf"/>
</dbReference>
<feature type="transmembrane region" description="Helical" evidence="1">
    <location>
        <begin position="12"/>
        <end position="31"/>
    </location>
</feature>
<dbReference type="InterPro" id="IPR051200">
    <property type="entry name" value="Host-pathogen_enzymatic-act"/>
</dbReference>
<keyword evidence="1" id="KW-1133">Transmembrane helix</keyword>
<dbReference type="AlphaFoldDB" id="A0A7Y9NL63"/>
<dbReference type="InterPro" id="IPR019405">
    <property type="entry name" value="Lactonase_7-beta_prop"/>
</dbReference>
<accession>A0A7Y9NL63</accession>
<dbReference type="PANTHER" id="PTHR47197:SF3">
    <property type="entry name" value="DIHYDRO-HEME D1 DEHYDROGENASE"/>
    <property type="match status" value="1"/>
</dbReference>
<dbReference type="EMBL" id="JACCCV010000001">
    <property type="protein sequence ID" value="NYF51262.1"/>
    <property type="molecule type" value="Genomic_DNA"/>
</dbReference>
<dbReference type="PANTHER" id="PTHR47197">
    <property type="entry name" value="PROTEIN NIRF"/>
    <property type="match status" value="1"/>
</dbReference>
<keyword evidence="1" id="KW-0812">Transmembrane</keyword>
<name>A0A7Y9NL63_9BACT</name>
<dbReference type="SUPFAM" id="SSF75011">
    <property type="entry name" value="3-carboxy-cis,cis-mucoante lactonizing enzyme"/>
    <property type="match status" value="1"/>
</dbReference>
<dbReference type="GO" id="GO:0016853">
    <property type="term" value="F:isomerase activity"/>
    <property type="evidence" value="ECO:0007669"/>
    <property type="project" value="UniProtKB-KW"/>
</dbReference>
<dbReference type="PROSITE" id="PS51257">
    <property type="entry name" value="PROKAR_LIPOPROTEIN"/>
    <property type="match status" value="1"/>
</dbReference>
<dbReference type="Gene3D" id="2.130.10.10">
    <property type="entry name" value="YVTN repeat-like/Quinoprotein amine dehydrogenase"/>
    <property type="match status" value="2"/>
</dbReference>
<sequence>MTMERRGSLRRWTMAGAAMMLLGFTGCSGFFPPINNSGGGTGATGNQVYVLNQTTKSVSGFVVGTGTLTAVNSSPVALAISPFAEVVSPNDAFLYIAGQGSISLYLINANGSLSAPSGGAVQVAVTANSLAVSPDGQWLIALDSFTQQLDLFEINATTGALTAAAESPAAYSLHSGAGTWQPSMVRVSPDGTLIFAALGTAGDVVFTFNTTTGAAVQSQSLANVNASTGDYGLAVDPKTAYLYIARSGTSGGVGVYSIGSGGALNAVTGSPFAAGSGTFSVVLDSTGTYVYAANRTDGTISGYTIAAGTTPAALSLTPLSGSPYKSGTSVQSLGIDRTGKYLLGASQGGGPDLTMYSFDITTPGKLDPATSIATDADPAGAIAIALTH</sequence>
<evidence type="ECO:0000256" key="1">
    <source>
        <dbReference type="SAM" id="Phobius"/>
    </source>
</evidence>
<comment type="caution">
    <text evidence="2">The sequence shown here is derived from an EMBL/GenBank/DDBJ whole genome shotgun (WGS) entry which is preliminary data.</text>
</comment>
<gene>
    <name evidence="2" type="ORF">HDF12_001627</name>
</gene>
<keyword evidence="1" id="KW-0472">Membrane</keyword>
<reference evidence="2 3" key="1">
    <citation type="submission" date="2020-07" db="EMBL/GenBank/DDBJ databases">
        <title>Genomic Encyclopedia of Type Strains, Phase IV (KMG-V): Genome sequencing to study the core and pangenomes of soil and plant-associated prokaryotes.</title>
        <authorList>
            <person name="Whitman W."/>
        </authorList>
    </citation>
    <scope>NUCLEOTIDE SEQUENCE [LARGE SCALE GENOMIC DNA]</scope>
    <source>
        <strain evidence="2 3">M8UP30</strain>
    </source>
</reference>
<dbReference type="SUPFAM" id="SSF63825">
    <property type="entry name" value="YWTD domain"/>
    <property type="match status" value="1"/>
</dbReference>
<organism evidence="2 3">
    <name type="scientific">Tunturiibacter lichenicola</name>
    <dbReference type="NCBI Taxonomy" id="2051959"/>
    <lineage>
        <taxon>Bacteria</taxon>
        <taxon>Pseudomonadati</taxon>
        <taxon>Acidobacteriota</taxon>
        <taxon>Terriglobia</taxon>
        <taxon>Terriglobales</taxon>
        <taxon>Acidobacteriaceae</taxon>
        <taxon>Tunturiibacter</taxon>
    </lineage>
</organism>
<evidence type="ECO:0000313" key="2">
    <source>
        <dbReference type="EMBL" id="NYF51262.1"/>
    </source>
</evidence>
<proteinExistence type="predicted"/>
<dbReference type="Proteomes" id="UP000534186">
    <property type="component" value="Unassembled WGS sequence"/>
</dbReference>
<dbReference type="Pfam" id="PF10282">
    <property type="entry name" value="Lactonase"/>
    <property type="match status" value="2"/>
</dbReference>
<evidence type="ECO:0000313" key="3">
    <source>
        <dbReference type="Proteomes" id="UP000534186"/>
    </source>
</evidence>